<evidence type="ECO:0000313" key="4">
    <source>
        <dbReference type="EMBL" id="KAH8092671.1"/>
    </source>
</evidence>
<evidence type="ECO:0000256" key="1">
    <source>
        <dbReference type="PROSITE-ProRule" id="PRU00221"/>
    </source>
</evidence>
<feature type="domain" description="DUF2415" evidence="3">
    <location>
        <begin position="365"/>
        <end position="403"/>
    </location>
</feature>
<name>A0A8K0UI17_9AGAR</name>
<dbReference type="PANTHER" id="PTHR43991">
    <property type="entry name" value="WD REPEAT PROTEIN (AFU_ORTHOLOGUE AFUA_8G05640)-RELATED"/>
    <property type="match status" value="1"/>
</dbReference>
<evidence type="ECO:0000259" key="3">
    <source>
        <dbReference type="Pfam" id="PF10313"/>
    </source>
</evidence>
<keyword evidence="5" id="KW-1185">Reference proteome</keyword>
<feature type="region of interest" description="Disordered" evidence="2">
    <location>
        <begin position="642"/>
        <end position="673"/>
    </location>
</feature>
<dbReference type="InterPro" id="IPR001680">
    <property type="entry name" value="WD40_rpt"/>
</dbReference>
<dbReference type="AlphaFoldDB" id="A0A8K0UI17"/>
<dbReference type="SUPFAM" id="SSF50978">
    <property type="entry name" value="WD40 repeat-like"/>
    <property type="match status" value="1"/>
</dbReference>
<dbReference type="OrthoDB" id="64353at2759"/>
<sequence>MDFGRTWTRPTLLRAILRSTCQDLEIFELLTAYFSQLRDVLICPHEPGVVCYPQKQSIVEHNLASSESRHLTNLAFVPSSVSSLNIPDSGETLLAVGGLDAELHLSLYSPPSHSLAPLVDAEGPNPLPLRGFGRQQWRSEVILEPPASINNSVHLTSLGLTGSHESSVEPRVIISNNDKTVKFYDVAIRVRGAVEHSISHRPRQEMPVQRLAQVGQLKLEVPVNHSSLSPDGRTLLSVGDSPDIYLHRINGSSRVSFTPISKLSLSSYINTPSYLYNPHAYSNSAVAASFSTAFSSNGSKFAVASQEGVVVVWDVRSSKPLKVIQTDKTRRSGERGNGNGAASGWVFDTPWDWSRGMGNAPGWGVRSVKFSPASAGREVMTFTEHTSLLHVVDARTFETEEIVRVPNSEPHPTVLHSGSRSPHARSGSSPPPRDPVIPPPPRSQMLSGAVEDAFRISISESGTRRRRYARRTRGARDDVASPTTDEDPEMDGIVVIPPLGDLEVENDVRRLLILRTSHARTRSSLQTPTFSSQDEPRDLDDERDDERERERERLDRIAMDVDDYDAECLSSYTPSRSASPSLSAPMPSSSTHPPSATSNLPPSISASSSTTIRLSMPSHIADHPLRLSRPAFQRPWRDYSDPYSRLSAGRSSSRRQRRNAQREEEQETVTTSATAAAEVEVEQDLAGLCFDPTGEYVYVAATKGISTWRVRGADKSWWIDSTWA</sequence>
<feature type="region of interest" description="Disordered" evidence="2">
    <location>
        <begin position="570"/>
        <end position="611"/>
    </location>
</feature>
<feature type="compositionally biased region" description="Basic and acidic residues" evidence="2">
    <location>
        <begin position="546"/>
        <end position="558"/>
    </location>
</feature>
<organism evidence="4 5">
    <name type="scientific">Cristinia sonorae</name>
    <dbReference type="NCBI Taxonomy" id="1940300"/>
    <lineage>
        <taxon>Eukaryota</taxon>
        <taxon>Fungi</taxon>
        <taxon>Dikarya</taxon>
        <taxon>Basidiomycota</taxon>
        <taxon>Agaricomycotina</taxon>
        <taxon>Agaricomycetes</taxon>
        <taxon>Agaricomycetidae</taxon>
        <taxon>Agaricales</taxon>
        <taxon>Pleurotineae</taxon>
        <taxon>Stephanosporaceae</taxon>
        <taxon>Cristinia</taxon>
    </lineage>
</organism>
<accession>A0A8K0UI17</accession>
<feature type="compositionally biased region" description="Polar residues" evidence="2">
    <location>
        <begin position="522"/>
        <end position="533"/>
    </location>
</feature>
<feature type="repeat" description="WD" evidence="1">
    <location>
        <begin position="291"/>
        <end position="323"/>
    </location>
</feature>
<dbReference type="InterPro" id="IPR015943">
    <property type="entry name" value="WD40/YVTN_repeat-like_dom_sf"/>
</dbReference>
<feature type="region of interest" description="Disordered" evidence="2">
    <location>
        <begin position="521"/>
        <end position="558"/>
    </location>
</feature>
<dbReference type="PROSITE" id="PS50082">
    <property type="entry name" value="WD_REPEATS_2"/>
    <property type="match status" value="1"/>
</dbReference>
<keyword evidence="1" id="KW-0853">WD repeat</keyword>
<proteinExistence type="predicted"/>
<dbReference type="EMBL" id="JAEVFJ010000031">
    <property type="protein sequence ID" value="KAH8092671.1"/>
    <property type="molecule type" value="Genomic_DNA"/>
</dbReference>
<dbReference type="PANTHER" id="PTHR43991:SF9">
    <property type="entry name" value="DUF2415 DOMAIN-CONTAINING PROTEIN"/>
    <property type="match status" value="1"/>
</dbReference>
<feature type="compositionally biased region" description="Pro residues" evidence="2">
    <location>
        <begin position="429"/>
        <end position="442"/>
    </location>
</feature>
<feature type="compositionally biased region" description="Basic residues" evidence="2">
    <location>
        <begin position="464"/>
        <end position="473"/>
    </location>
</feature>
<dbReference type="Proteomes" id="UP000813824">
    <property type="component" value="Unassembled WGS sequence"/>
</dbReference>
<feature type="region of interest" description="Disordered" evidence="2">
    <location>
        <begin position="402"/>
        <end position="492"/>
    </location>
</feature>
<dbReference type="Pfam" id="PF10313">
    <property type="entry name" value="DUF2415"/>
    <property type="match status" value="1"/>
</dbReference>
<comment type="caution">
    <text evidence="4">The sequence shown here is derived from an EMBL/GenBank/DDBJ whole genome shotgun (WGS) entry which is preliminary data.</text>
</comment>
<reference evidence="4" key="1">
    <citation type="journal article" date="2021" name="New Phytol.">
        <title>Evolutionary innovations through gain and loss of genes in the ectomycorrhizal Boletales.</title>
        <authorList>
            <person name="Wu G."/>
            <person name="Miyauchi S."/>
            <person name="Morin E."/>
            <person name="Kuo A."/>
            <person name="Drula E."/>
            <person name="Varga T."/>
            <person name="Kohler A."/>
            <person name="Feng B."/>
            <person name="Cao Y."/>
            <person name="Lipzen A."/>
            <person name="Daum C."/>
            <person name="Hundley H."/>
            <person name="Pangilinan J."/>
            <person name="Johnson J."/>
            <person name="Barry K."/>
            <person name="LaButti K."/>
            <person name="Ng V."/>
            <person name="Ahrendt S."/>
            <person name="Min B."/>
            <person name="Choi I.G."/>
            <person name="Park H."/>
            <person name="Plett J.M."/>
            <person name="Magnuson J."/>
            <person name="Spatafora J.W."/>
            <person name="Nagy L.G."/>
            <person name="Henrissat B."/>
            <person name="Grigoriev I.V."/>
            <person name="Yang Z.L."/>
            <person name="Xu J."/>
            <person name="Martin F.M."/>
        </authorList>
    </citation>
    <scope>NUCLEOTIDE SEQUENCE</scope>
    <source>
        <strain evidence="4">KKN 215</strain>
    </source>
</reference>
<dbReference type="Gene3D" id="2.130.10.10">
    <property type="entry name" value="YVTN repeat-like/Quinoprotein amine dehydrogenase"/>
    <property type="match status" value="1"/>
</dbReference>
<gene>
    <name evidence="4" type="ORF">BXZ70DRAFT_452836</name>
</gene>
<evidence type="ECO:0000256" key="2">
    <source>
        <dbReference type="SAM" id="MobiDB-lite"/>
    </source>
</evidence>
<evidence type="ECO:0000313" key="5">
    <source>
        <dbReference type="Proteomes" id="UP000813824"/>
    </source>
</evidence>
<dbReference type="InterPro" id="IPR036322">
    <property type="entry name" value="WD40_repeat_dom_sf"/>
</dbReference>
<dbReference type="InterPro" id="IPR019417">
    <property type="entry name" value="DUF2415"/>
</dbReference>
<protein>
    <recommendedName>
        <fullName evidence="3">DUF2415 domain-containing protein</fullName>
    </recommendedName>
</protein>